<gene>
    <name evidence="1" type="ORF">A2719_03755</name>
</gene>
<accession>A0A1G2G138</accession>
<evidence type="ECO:0000313" key="1">
    <source>
        <dbReference type="EMBL" id="OGZ44045.1"/>
    </source>
</evidence>
<evidence type="ECO:0000313" key="2">
    <source>
        <dbReference type="Proteomes" id="UP000177480"/>
    </source>
</evidence>
<protein>
    <submittedName>
        <fullName evidence="1">Uncharacterized protein</fullName>
    </submittedName>
</protein>
<dbReference type="EMBL" id="MHNK01000010">
    <property type="protein sequence ID" value="OGZ44045.1"/>
    <property type="molecule type" value="Genomic_DNA"/>
</dbReference>
<name>A0A1G2G138_9BACT</name>
<dbReference type="STRING" id="1802114.A2719_03755"/>
<proteinExistence type="predicted"/>
<dbReference type="Proteomes" id="UP000177480">
    <property type="component" value="Unassembled WGS sequence"/>
</dbReference>
<sequence length="283" mass="31861">MFAREKLSHVVAVALLLVAVQVITFVEYFGLVDRKENSFASAVGRLVPDCTLTECPSPQAINQTVLNAERDLLAFNMGDSIILYWADLPSRAKSLVFYRSELKNGPWLKVLSLPVTDSMPQQVVDSVIGDRTYWYRAEGLASDGAILKSYSILQVPRYIEDDPKESSALSWKTYHNEEYGFEFRYPPTWQIGNSGVQSFFQDQWGHGGIEPSGGMTIVIQKGCDPKTINANWIQDSYGPGVATFEEKEICKDNFQIFLHTQTVGNKENKSLLESIFSTFKFID</sequence>
<comment type="caution">
    <text evidence="1">The sequence shown here is derived from an EMBL/GenBank/DDBJ whole genome shotgun (WGS) entry which is preliminary data.</text>
</comment>
<organism evidence="1 2">
    <name type="scientific">Candidatus Ryanbacteria bacterium RIFCSPHIGHO2_01_FULL_45_22</name>
    <dbReference type="NCBI Taxonomy" id="1802114"/>
    <lineage>
        <taxon>Bacteria</taxon>
        <taxon>Candidatus Ryaniibacteriota</taxon>
    </lineage>
</organism>
<dbReference type="AlphaFoldDB" id="A0A1G2G138"/>
<reference evidence="1 2" key="1">
    <citation type="journal article" date="2016" name="Nat. Commun.">
        <title>Thousands of microbial genomes shed light on interconnected biogeochemical processes in an aquifer system.</title>
        <authorList>
            <person name="Anantharaman K."/>
            <person name="Brown C.T."/>
            <person name="Hug L.A."/>
            <person name="Sharon I."/>
            <person name="Castelle C.J."/>
            <person name="Probst A.J."/>
            <person name="Thomas B.C."/>
            <person name="Singh A."/>
            <person name="Wilkins M.J."/>
            <person name="Karaoz U."/>
            <person name="Brodie E.L."/>
            <person name="Williams K.H."/>
            <person name="Hubbard S.S."/>
            <person name="Banfield J.F."/>
        </authorList>
    </citation>
    <scope>NUCLEOTIDE SEQUENCE [LARGE SCALE GENOMIC DNA]</scope>
</reference>